<sequence>MKKNILFCLLLSICTHAQINRFFYEYKYVPDINNKTNIINEMMLLDIDAKGSNYYSHKRFIFDSTMVANIEKQITGGGALNFQEGGNPGTVNYKVTKSYPDFKTYLFTRIFADQYKVNEDQKPEWKILSEKQKIGEYTAQKATTSYGGREWIAWFSTEIPIQDGPYKFYGLPGLIIKLEDTTGTHVMTLVGNKTIKAPAKETKEIENGDVKVIFGGLQEIEITKDKYKKLWKEYVKDPAKNMRNMRNMADNGENVIIKHIDSNGNEITDPNKAAREREKIVKESLAKNNNPIEPDLVK</sequence>
<name>A0A7Y0FIR2_9FLAO</name>
<comment type="caution">
    <text evidence="2">The sequence shown here is derived from an EMBL/GenBank/DDBJ whole genome shotgun (WGS) entry which is preliminary data.</text>
</comment>
<dbReference type="AlphaFoldDB" id="A0A7Y0FIR2"/>
<keyword evidence="3" id="KW-1185">Reference proteome</keyword>
<keyword evidence="1" id="KW-0732">Signal</keyword>
<reference evidence="2 3" key="1">
    <citation type="submission" date="2020-04" db="EMBL/GenBank/DDBJ databases">
        <title>Chryseobacterium sp. RJ-7-14 sp. nov., isolated from Jeju soil.</title>
        <authorList>
            <person name="Dahal R.H."/>
            <person name="Chaudhary D.K."/>
        </authorList>
    </citation>
    <scope>NUCLEOTIDE SEQUENCE [LARGE SCALE GENOMIC DNA]</scope>
    <source>
        <strain evidence="2 3">RJ-7-14</strain>
    </source>
</reference>
<dbReference type="EMBL" id="JABBGF010000001">
    <property type="protein sequence ID" value="NML57475.1"/>
    <property type="molecule type" value="Genomic_DNA"/>
</dbReference>
<dbReference type="Proteomes" id="UP000552615">
    <property type="component" value="Unassembled WGS sequence"/>
</dbReference>
<evidence type="ECO:0000313" key="2">
    <source>
        <dbReference type="EMBL" id="NML57475.1"/>
    </source>
</evidence>
<dbReference type="Pfam" id="PF09697">
    <property type="entry name" value="Porph_ging"/>
    <property type="match status" value="1"/>
</dbReference>
<protein>
    <submittedName>
        <fullName evidence="2">GLPGLI family protein</fullName>
    </submittedName>
</protein>
<gene>
    <name evidence="2" type="ORF">HHL20_08960</name>
</gene>
<evidence type="ECO:0000313" key="3">
    <source>
        <dbReference type="Proteomes" id="UP000552615"/>
    </source>
</evidence>
<feature type="chain" id="PRO_5031273682" evidence="1">
    <location>
        <begin position="18"/>
        <end position="298"/>
    </location>
</feature>
<organism evidence="2 3">
    <name type="scientific">Chryseobacterium cheonjiense</name>
    <dbReference type="NCBI Taxonomy" id="2728845"/>
    <lineage>
        <taxon>Bacteria</taxon>
        <taxon>Pseudomonadati</taxon>
        <taxon>Bacteroidota</taxon>
        <taxon>Flavobacteriia</taxon>
        <taxon>Flavobacteriales</taxon>
        <taxon>Weeksellaceae</taxon>
        <taxon>Chryseobacterium group</taxon>
        <taxon>Chryseobacterium</taxon>
    </lineage>
</organism>
<dbReference type="NCBIfam" id="TIGR01200">
    <property type="entry name" value="GLPGLI"/>
    <property type="match status" value="1"/>
</dbReference>
<evidence type="ECO:0000256" key="1">
    <source>
        <dbReference type="SAM" id="SignalP"/>
    </source>
</evidence>
<dbReference type="InterPro" id="IPR005901">
    <property type="entry name" value="GLPGLI"/>
</dbReference>
<proteinExistence type="predicted"/>
<feature type="signal peptide" evidence="1">
    <location>
        <begin position="1"/>
        <end position="17"/>
    </location>
</feature>
<accession>A0A7Y0FIR2</accession>